<sequence length="349" mass="39583">MNAFSSHPVVIRELDDSNAWAWDAFVDGCPQATFFHRSGWRHVLEAGLGHRCHFLMAEVRGRVQGVLPLVHVRGRLFDNALVSTAFLVLGGPAASDVPIIDALDRAAIKLAEDLGVAHLEYRLEAPMHADWHCNAALYAYFRKTLSPDVETSLKAVPRKQRAVIRKGLAAGLETRIDPNVDDFYRVFSESYRDLGTPVLPKRYFAKILSVFGPQVEIVSVAYQGRVLSSVMVFLHRDQVMPYFGGGTRAARQYAAHDLMYWETMKRACERGYRVFDFGRSKSGTGSYDYKRHWGFEPQPLYYEYKLINRRDIPDLNTQNPRFARAISLWKKLPLPVANLIGPLIARELA</sequence>
<dbReference type="NCBIfam" id="TIGR03019">
    <property type="entry name" value="pepcterm_femAB"/>
    <property type="match status" value="1"/>
</dbReference>
<dbReference type="Gene3D" id="3.40.630.30">
    <property type="match status" value="1"/>
</dbReference>
<gene>
    <name evidence="8" type="ORF">DF3PB_120025</name>
</gene>
<dbReference type="GO" id="GO:0016755">
    <property type="term" value="F:aminoacyltransferase activity"/>
    <property type="evidence" value="ECO:0007669"/>
    <property type="project" value="InterPro"/>
</dbReference>
<keyword evidence="6" id="KW-0961">Cell wall biogenesis/degradation</keyword>
<keyword evidence="3" id="KW-0133">Cell shape</keyword>
<evidence type="ECO:0000256" key="6">
    <source>
        <dbReference type="ARBA" id="ARBA00023316"/>
    </source>
</evidence>
<organism evidence="8">
    <name type="scientific">metagenome</name>
    <dbReference type="NCBI Taxonomy" id="256318"/>
    <lineage>
        <taxon>unclassified sequences</taxon>
        <taxon>metagenomes</taxon>
    </lineage>
</organism>
<evidence type="ECO:0000256" key="2">
    <source>
        <dbReference type="ARBA" id="ARBA00022679"/>
    </source>
</evidence>
<dbReference type="PROSITE" id="PS51191">
    <property type="entry name" value="FEMABX"/>
    <property type="match status" value="1"/>
</dbReference>
<proteinExistence type="inferred from homology"/>
<dbReference type="InterPro" id="IPR003447">
    <property type="entry name" value="FEMABX"/>
</dbReference>
<evidence type="ECO:0000313" key="8">
    <source>
        <dbReference type="EMBL" id="SUS04172.1"/>
    </source>
</evidence>
<protein>
    <submittedName>
        <fullName evidence="8">FemAB-related protein, PEP-CTERM system-associated</fullName>
    </submittedName>
</protein>
<comment type="similarity">
    <text evidence="1">Belongs to the FemABX family.</text>
</comment>
<dbReference type="InterPro" id="IPR050644">
    <property type="entry name" value="PG_Glycine_Bridge_Synth"/>
</dbReference>
<dbReference type="AlphaFoldDB" id="A0A380T9B7"/>
<evidence type="ECO:0000259" key="7">
    <source>
        <dbReference type="Pfam" id="PF13480"/>
    </source>
</evidence>
<evidence type="ECO:0000256" key="1">
    <source>
        <dbReference type="ARBA" id="ARBA00009943"/>
    </source>
</evidence>
<keyword evidence="5" id="KW-0012">Acyltransferase</keyword>
<dbReference type="GO" id="GO:0008360">
    <property type="term" value="P:regulation of cell shape"/>
    <property type="evidence" value="ECO:0007669"/>
    <property type="project" value="UniProtKB-KW"/>
</dbReference>
<evidence type="ECO:0000256" key="3">
    <source>
        <dbReference type="ARBA" id="ARBA00022960"/>
    </source>
</evidence>
<dbReference type="GO" id="GO:0009252">
    <property type="term" value="P:peptidoglycan biosynthetic process"/>
    <property type="evidence" value="ECO:0007669"/>
    <property type="project" value="UniProtKB-KW"/>
</dbReference>
<dbReference type="SUPFAM" id="SSF55729">
    <property type="entry name" value="Acyl-CoA N-acyltransferases (Nat)"/>
    <property type="match status" value="2"/>
</dbReference>
<dbReference type="InterPro" id="IPR038740">
    <property type="entry name" value="BioF2-like_GNAT_dom"/>
</dbReference>
<evidence type="ECO:0000256" key="5">
    <source>
        <dbReference type="ARBA" id="ARBA00023315"/>
    </source>
</evidence>
<dbReference type="GO" id="GO:0071555">
    <property type="term" value="P:cell wall organization"/>
    <property type="evidence" value="ECO:0007669"/>
    <property type="project" value="UniProtKB-KW"/>
</dbReference>
<dbReference type="InterPro" id="IPR016181">
    <property type="entry name" value="Acyl_CoA_acyltransferase"/>
</dbReference>
<name>A0A380T9B7_9ZZZZ</name>
<evidence type="ECO:0000256" key="4">
    <source>
        <dbReference type="ARBA" id="ARBA00022984"/>
    </source>
</evidence>
<keyword evidence="4" id="KW-0573">Peptidoglycan synthesis</keyword>
<dbReference type="PANTHER" id="PTHR36174">
    <property type="entry name" value="LIPID II:GLYCINE GLYCYLTRANSFERASE"/>
    <property type="match status" value="1"/>
</dbReference>
<reference evidence="8" key="1">
    <citation type="submission" date="2018-07" db="EMBL/GenBank/DDBJ databases">
        <authorList>
            <person name="Quirk P.G."/>
            <person name="Krulwich T.A."/>
        </authorList>
    </citation>
    <scope>NUCLEOTIDE SEQUENCE</scope>
</reference>
<dbReference type="PANTHER" id="PTHR36174:SF1">
    <property type="entry name" value="LIPID II:GLYCINE GLYCYLTRANSFERASE"/>
    <property type="match status" value="1"/>
</dbReference>
<keyword evidence="2" id="KW-0808">Transferase</keyword>
<dbReference type="EMBL" id="UIDG01000024">
    <property type="protein sequence ID" value="SUS04172.1"/>
    <property type="molecule type" value="Genomic_DNA"/>
</dbReference>
<dbReference type="InterPro" id="IPR017469">
    <property type="entry name" value="PEP-CTERM_FemAB-rel"/>
</dbReference>
<dbReference type="Pfam" id="PF13480">
    <property type="entry name" value="Acetyltransf_6"/>
    <property type="match status" value="1"/>
</dbReference>
<accession>A0A380T9B7</accession>
<feature type="domain" description="BioF2-like acetyltransferase" evidence="7">
    <location>
        <begin position="161"/>
        <end position="291"/>
    </location>
</feature>